<proteinExistence type="predicted"/>
<evidence type="ECO:0008006" key="3">
    <source>
        <dbReference type="Google" id="ProtNLM"/>
    </source>
</evidence>
<evidence type="ECO:0000313" key="2">
    <source>
        <dbReference type="Proteomes" id="UP000606115"/>
    </source>
</evidence>
<dbReference type="RefSeq" id="WP_096257783.1">
    <property type="nucleotide sequence ID" value="NZ_BMKX01000006.1"/>
</dbReference>
<name>A0ABQ2DNC0_9MICC</name>
<dbReference type="EMBL" id="BMKX01000006">
    <property type="protein sequence ID" value="GGJ65496.1"/>
    <property type="molecule type" value="Genomic_DNA"/>
</dbReference>
<protein>
    <recommendedName>
        <fullName evidence="3">AbiEi antitoxin C-terminal domain-containing protein</fullName>
    </recommendedName>
</protein>
<gene>
    <name evidence="1" type="ORF">GCM10007173_25470</name>
</gene>
<sequence length="201" mass="22276">MEKVTGQRVAALRIPEDLFIVGEPFTRNELGAMATHGLLRESIGGCFVESRFRYDSTARAQIAAFLAGRHFGRTDIFCQQTAAWIHGLLPHVNTVCISSDLYHRPYRPGNGLNFEFVQLPIDDEDVVNRKRVRLSSSLRTVCDVACYDPLPIATSVFNQVQRLGDPFLNLDAVGESLAQLEASAPVARALRLVQSYEARAA</sequence>
<comment type="caution">
    <text evidence="1">The sequence shown here is derived from an EMBL/GenBank/DDBJ whole genome shotgun (WGS) entry which is preliminary data.</text>
</comment>
<keyword evidence="2" id="KW-1185">Reference proteome</keyword>
<organism evidence="1 2">
    <name type="scientific">Glutamicibacter ardleyensis</name>
    <dbReference type="NCBI Taxonomy" id="225894"/>
    <lineage>
        <taxon>Bacteria</taxon>
        <taxon>Bacillati</taxon>
        <taxon>Actinomycetota</taxon>
        <taxon>Actinomycetes</taxon>
        <taxon>Micrococcales</taxon>
        <taxon>Micrococcaceae</taxon>
        <taxon>Glutamicibacter</taxon>
    </lineage>
</organism>
<dbReference type="Proteomes" id="UP000606115">
    <property type="component" value="Unassembled WGS sequence"/>
</dbReference>
<evidence type="ECO:0000313" key="1">
    <source>
        <dbReference type="EMBL" id="GGJ65496.1"/>
    </source>
</evidence>
<accession>A0ABQ2DNC0</accession>
<dbReference type="GeneID" id="303304899"/>
<reference evidence="2" key="1">
    <citation type="journal article" date="2019" name="Int. J. Syst. Evol. Microbiol.">
        <title>The Global Catalogue of Microorganisms (GCM) 10K type strain sequencing project: providing services to taxonomists for standard genome sequencing and annotation.</title>
        <authorList>
            <consortium name="The Broad Institute Genomics Platform"/>
            <consortium name="The Broad Institute Genome Sequencing Center for Infectious Disease"/>
            <person name="Wu L."/>
            <person name="Ma J."/>
        </authorList>
    </citation>
    <scope>NUCLEOTIDE SEQUENCE [LARGE SCALE GENOMIC DNA]</scope>
    <source>
        <strain evidence="2">CGMCC 1.3685</strain>
    </source>
</reference>